<keyword evidence="3" id="KW-1185">Reference proteome</keyword>
<dbReference type="InParanoid" id="A0A0C3PK27"/>
<evidence type="ECO:0000313" key="2">
    <source>
        <dbReference type="EMBL" id="KIO08976.1"/>
    </source>
</evidence>
<dbReference type="AlphaFoldDB" id="A0A0C3PK27"/>
<gene>
    <name evidence="2" type="ORF">M404DRAFT_996698</name>
</gene>
<feature type="compositionally biased region" description="Basic and acidic residues" evidence="1">
    <location>
        <begin position="36"/>
        <end position="48"/>
    </location>
</feature>
<feature type="region of interest" description="Disordered" evidence="1">
    <location>
        <begin position="1"/>
        <end position="20"/>
    </location>
</feature>
<evidence type="ECO:0000256" key="1">
    <source>
        <dbReference type="SAM" id="MobiDB-lite"/>
    </source>
</evidence>
<protein>
    <submittedName>
        <fullName evidence="2">Uncharacterized protein</fullName>
    </submittedName>
</protein>
<dbReference type="Proteomes" id="UP000054217">
    <property type="component" value="Unassembled WGS sequence"/>
</dbReference>
<name>A0A0C3PK27_PISTI</name>
<dbReference type="EMBL" id="KN831955">
    <property type="protein sequence ID" value="KIO08976.1"/>
    <property type="molecule type" value="Genomic_DNA"/>
</dbReference>
<reference evidence="3" key="2">
    <citation type="submission" date="2015-01" db="EMBL/GenBank/DDBJ databases">
        <title>Evolutionary Origins and Diversification of the Mycorrhizal Mutualists.</title>
        <authorList>
            <consortium name="DOE Joint Genome Institute"/>
            <consortium name="Mycorrhizal Genomics Consortium"/>
            <person name="Kohler A."/>
            <person name="Kuo A."/>
            <person name="Nagy L.G."/>
            <person name="Floudas D."/>
            <person name="Copeland A."/>
            <person name="Barry K.W."/>
            <person name="Cichocki N."/>
            <person name="Veneault-Fourrey C."/>
            <person name="LaButti K."/>
            <person name="Lindquist E.A."/>
            <person name="Lipzen A."/>
            <person name="Lundell T."/>
            <person name="Morin E."/>
            <person name="Murat C."/>
            <person name="Riley R."/>
            <person name="Ohm R."/>
            <person name="Sun H."/>
            <person name="Tunlid A."/>
            <person name="Henrissat B."/>
            <person name="Grigoriev I.V."/>
            <person name="Hibbett D.S."/>
            <person name="Martin F."/>
        </authorList>
    </citation>
    <scope>NUCLEOTIDE SEQUENCE [LARGE SCALE GENOMIC DNA]</scope>
    <source>
        <strain evidence="3">Marx 270</strain>
    </source>
</reference>
<feature type="region of interest" description="Disordered" evidence="1">
    <location>
        <begin position="33"/>
        <end position="56"/>
    </location>
</feature>
<dbReference type="HOGENOM" id="CLU_3015122_0_0_1"/>
<proteinExistence type="predicted"/>
<accession>A0A0C3PK27</accession>
<sequence length="56" mass="6237">MQRRHPKNEHGYTTPGSMACDDLNGLTTSFAGVKKNMGEKEKEKENRAADSILMVL</sequence>
<evidence type="ECO:0000313" key="3">
    <source>
        <dbReference type="Proteomes" id="UP000054217"/>
    </source>
</evidence>
<dbReference type="PROSITE" id="PS51257">
    <property type="entry name" value="PROKAR_LIPOPROTEIN"/>
    <property type="match status" value="1"/>
</dbReference>
<reference evidence="2 3" key="1">
    <citation type="submission" date="2014-04" db="EMBL/GenBank/DDBJ databases">
        <authorList>
            <consortium name="DOE Joint Genome Institute"/>
            <person name="Kuo A."/>
            <person name="Kohler A."/>
            <person name="Costa M.D."/>
            <person name="Nagy L.G."/>
            <person name="Floudas D."/>
            <person name="Copeland A."/>
            <person name="Barry K.W."/>
            <person name="Cichocki N."/>
            <person name="Veneault-Fourrey C."/>
            <person name="LaButti K."/>
            <person name="Lindquist E.A."/>
            <person name="Lipzen A."/>
            <person name="Lundell T."/>
            <person name="Morin E."/>
            <person name="Murat C."/>
            <person name="Sun H."/>
            <person name="Tunlid A."/>
            <person name="Henrissat B."/>
            <person name="Grigoriev I.V."/>
            <person name="Hibbett D.S."/>
            <person name="Martin F."/>
            <person name="Nordberg H.P."/>
            <person name="Cantor M.N."/>
            <person name="Hua S.X."/>
        </authorList>
    </citation>
    <scope>NUCLEOTIDE SEQUENCE [LARGE SCALE GENOMIC DNA]</scope>
    <source>
        <strain evidence="2 3">Marx 270</strain>
    </source>
</reference>
<organism evidence="2 3">
    <name type="scientific">Pisolithus tinctorius Marx 270</name>
    <dbReference type="NCBI Taxonomy" id="870435"/>
    <lineage>
        <taxon>Eukaryota</taxon>
        <taxon>Fungi</taxon>
        <taxon>Dikarya</taxon>
        <taxon>Basidiomycota</taxon>
        <taxon>Agaricomycotina</taxon>
        <taxon>Agaricomycetes</taxon>
        <taxon>Agaricomycetidae</taxon>
        <taxon>Boletales</taxon>
        <taxon>Sclerodermatineae</taxon>
        <taxon>Pisolithaceae</taxon>
        <taxon>Pisolithus</taxon>
    </lineage>
</organism>